<dbReference type="EMBL" id="CP001275">
    <property type="protein sequence ID" value="ACM05951.1"/>
    <property type="molecule type" value="Genomic_DNA"/>
</dbReference>
<dbReference type="Gene3D" id="3.40.50.2000">
    <property type="entry name" value="Glycogen Phosphorylase B"/>
    <property type="match status" value="2"/>
</dbReference>
<evidence type="ECO:0000313" key="3">
    <source>
        <dbReference type="EMBL" id="ACM05951.1"/>
    </source>
</evidence>
<sequence>MTRDFVRRLVRRLGSTVPALPLAPSTRREVILIRPDHLGDALLTIPALRALRATEHRLYLTLLVGPWTREVFMLRGLVDEVLVASFPGFRREPTRNPFEPYRLLFRLAGSLRRRGPMALVVLRDDHWWGAWLGALAGVPVRVGADHPAIRPFLTHPIPLQSQHVAARNLELVTALLTVLGYTDDSRPLAPEAYPLVWPSDPVAARAVRDVLERCCVTAPYIVVHPGSGAAAKCWPAERWATLVDTLAERGYQVLLTGSASEHALLATIVAATSSAPHNLAGQLSLPELAELLRKAALVIGTDTGPLHLAVAVGSPTVHLFGPTRPERFGPWGPRARHRVVQAQLRCPRCGDIGPDRACGTACMMAIDVDDVLGAALELLESRSIR</sequence>
<keyword evidence="1" id="KW-0328">Glycosyltransferase</keyword>
<dbReference type="eggNOG" id="COG0859">
    <property type="taxonomic scope" value="Bacteria"/>
</dbReference>
<reference evidence="3 4" key="1">
    <citation type="journal article" date="2009" name="PLoS ONE">
        <title>Complete genome sequence of the aerobic CO-oxidizing thermophile Thermomicrobium roseum.</title>
        <authorList>
            <person name="Wu D."/>
            <person name="Raymond J."/>
            <person name="Wu M."/>
            <person name="Chatterji S."/>
            <person name="Ren Q."/>
            <person name="Graham J.E."/>
            <person name="Bryant D.A."/>
            <person name="Robb F."/>
            <person name="Colman A."/>
            <person name="Tallon L.J."/>
            <person name="Badger J.H."/>
            <person name="Madupu R."/>
            <person name="Ward N.L."/>
            <person name="Eisen J.A."/>
        </authorList>
    </citation>
    <scope>NUCLEOTIDE SEQUENCE [LARGE SCALE GENOMIC DNA]</scope>
    <source>
        <strain evidence="4">ATCC 27502 / DSM 5159 / P-2</strain>
    </source>
</reference>
<dbReference type="GO" id="GO:0009244">
    <property type="term" value="P:lipopolysaccharide core region biosynthetic process"/>
    <property type="evidence" value="ECO:0007669"/>
    <property type="project" value="TreeGrafter"/>
</dbReference>
<name>B9KYV5_THERP</name>
<dbReference type="Proteomes" id="UP000000447">
    <property type="component" value="Chromosome"/>
</dbReference>
<dbReference type="PANTHER" id="PTHR30160:SF1">
    <property type="entry name" value="LIPOPOLYSACCHARIDE 1,2-N-ACETYLGLUCOSAMINETRANSFERASE-RELATED"/>
    <property type="match status" value="1"/>
</dbReference>
<dbReference type="HOGENOM" id="CLU_038371_3_3_0"/>
<evidence type="ECO:0000256" key="2">
    <source>
        <dbReference type="ARBA" id="ARBA00022679"/>
    </source>
</evidence>
<dbReference type="GO" id="GO:0005829">
    <property type="term" value="C:cytosol"/>
    <property type="evidence" value="ECO:0007669"/>
    <property type="project" value="TreeGrafter"/>
</dbReference>
<dbReference type="SUPFAM" id="SSF53756">
    <property type="entry name" value="UDP-Glycosyltransferase/glycogen phosphorylase"/>
    <property type="match status" value="1"/>
</dbReference>
<dbReference type="CAZy" id="GT9">
    <property type="family name" value="Glycosyltransferase Family 9"/>
</dbReference>
<dbReference type="InterPro" id="IPR051199">
    <property type="entry name" value="LPS_LOS_Heptosyltrfase"/>
</dbReference>
<dbReference type="CDD" id="cd03789">
    <property type="entry name" value="GT9_LPS_heptosyltransferase"/>
    <property type="match status" value="1"/>
</dbReference>
<dbReference type="Pfam" id="PF01075">
    <property type="entry name" value="Glyco_transf_9"/>
    <property type="match status" value="1"/>
</dbReference>
<proteinExistence type="predicted"/>
<dbReference type="GO" id="GO:0008713">
    <property type="term" value="F:ADP-heptose-lipopolysaccharide heptosyltransferase activity"/>
    <property type="evidence" value="ECO:0007669"/>
    <property type="project" value="TreeGrafter"/>
</dbReference>
<protein>
    <submittedName>
        <fullName evidence="3">Lipopolysaccharide core biosynthesis heptosyltransferase</fullName>
    </submittedName>
</protein>
<dbReference type="STRING" id="309801.trd_0659"/>
<dbReference type="KEGG" id="tro:trd_0659"/>
<evidence type="ECO:0000313" key="4">
    <source>
        <dbReference type="Proteomes" id="UP000000447"/>
    </source>
</evidence>
<organism evidence="3 4">
    <name type="scientific">Thermomicrobium roseum (strain ATCC 27502 / DSM 5159 / P-2)</name>
    <dbReference type="NCBI Taxonomy" id="309801"/>
    <lineage>
        <taxon>Bacteria</taxon>
        <taxon>Pseudomonadati</taxon>
        <taxon>Thermomicrobiota</taxon>
        <taxon>Thermomicrobia</taxon>
        <taxon>Thermomicrobiales</taxon>
        <taxon>Thermomicrobiaceae</taxon>
        <taxon>Thermomicrobium</taxon>
    </lineage>
</organism>
<keyword evidence="4" id="KW-1185">Reference proteome</keyword>
<keyword evidence="2 3" id="KW-0808">Transferase</keyword>
<dbReference type="AlphaFoldDB" id="B9KYV5"/>
<dbReference type="PANTHER" id="PTHR30160">
    <property type="entry name" value="TETRAACYLDISACCHARIDE 4'-KINASE-RELATED"/>
    <property type="match status" value="1"/>
</dbReference>
<dbReference type="InterPro" id="IPR002201">
    <property type="entry name" value="Glyco_trans_9"/>
</dbReference>
<dbReference type="OrthoDB" id="9768048at2"/>
<evidence type="ECO:0000256" key="1">
    <source>
        <dbReference type="ARBA" id="ARBA00022676"/>
    </source>
</evidence>
<gene>
    <name evidence="3" type="ordered locus">trd_0659</name>
</gene>
<dbReference type="RefSeq" id="WP_012642055.1">
    <property type="nucleotide sequence ID" value="NC_011959.1"/>
</dbReference>
<accession>B9KYV5</accession>